<proteinExistence type="predicted"/>
<evidence type="ECO:0000313" key="3">
    <source>
        <dbReference type="Proteomes" id="UP000688137"/>
    </source>
</evidence>
<comment type="caution">
    <text evidence="2">The sequence shown here is derived from an EMBL/GenBank/DDBJ whole genome shotgun (WGS) entry which is preliminary data.</text>
</comment>
<reference evidence="2" key="1">
    <citation type="submission" date="2021-01" db="EMBL/GenBank/DDBJ databases">
        <authorList>
            <consortium name="Genoscope - CEA"/>
            <person name="William W."/>
        </authorList>
    </citation>
    <scope>NUCLEOTIDE SEQUENCE</scope>
</reference>
<organism evidence="2 3">
    <name type="scientific">Paramecium primaurelia</name>
    <dbReference type="NCBI Taxonomy" id="5886"/>
    <lineage>
        <taxon>Eukaryota</taxon>
        <taxon>Sar</taxon>
        <taxon>Alveolata</taxon>
        <taxon>Ciliophora</taxon>
        <taxon>Intramacronucleata</taxon>
        <taxon>Oligohymenophorea</taxon>
        <taxon>Peniculida</taxon>
        <taxon>Parameciidae</taxon>
        <taxon>Paramecium</taxon>
    </lineage>
</organism>
<evidence type="ECO:0000313" key="1">
    <source>
        <dbReference type="EMBL" id="CAD8095700.1"/>
    </source>
</evidence>
<dbReference type="EMBL" id="CAJJDM010000102">
    <property type="protein sequence ID" value="CAD8095700.1"/>
    <property type="molecule type" value="Genomic_DNA"/>
</dbReference>
<keyword evidence="3" id="KW-1185">Reference proteome</keyword>
<dbReference type="Proteomes" id="UP000688137">
    <property type="component" value="Unassembled WGS sequence"/>
</dbReference>
<name>A0A8S1P2D8_PARPR</name>
<sequence length="160" mass="19035">MNAYRVIQIIKLRLFMFQKLNALNKDVAIIIMMKSQRAQLMMSNIKNMINSRKRDYQKKMRLLGGVFEMIGDLMLSKMQSTNSKERRFQSYDMLQISIPILLVKQSQIHTRMHLDSDNCFGCPDNFLMKRSILDQDGRSIEVSFSNYLPLYQFYLQFHLF</sequence>
<evidence type="ECO:0000313" key="2">
    <source>
        <dbReference type="EMBL" id="CAD8095704.1"/>
    </source>
</evidence>
<protein>
    <submittedName>
        <fullName evidence="2">Uncharacterized protein</fullName>
    </submittedName>
</protein>
<dbReference type="AlphaFoldDB" id="A0A8S1P2D8"/>
<dbReference type="EMBL" id="CAJJDM010000102">
    <property type="protein sequence ID" value="CAD8095704.1"/>
    <property type="molecule type" value="Genomic_DNA"/>
</dbReference>
<gene>
    <name evidence="1" type="ORF">PPRIM_AZ9-3.1.T0990108</name>
    <name evidence="2" type="ORF">PPRIM_AZ9-3.1.T0990110</name>
</gene>
<accession>A0A8S1P2D8</accession>